<proteinExistence type="predicted"/>
<evidence type="ECO:0000256" key="2">
    <source>
        <dbReference type="SAM" id="SignalP"/>
    </source>
</evidence>
<evidence type="ECO:0000256" key="1">
    <source>
        <dbReference type="SAM" id="MobiDB-lite"/>
    </source>
</evidence>
<keyword evidence="4" id="KW-1185">Reference proteome</keyword>
<dbReference type="AlphaFoldDB" id="A0A9E6ULK2"/>
<feature type="region of interest" description="Disordered" evidence="1">
    <location>
        <begin position="61"/>
        <end position="112"/>
    </location>
</feature>
<evidence type="ECO:0000313" key="3">
    <source>
        <dbReference type="EMBL" id="QZN99055.1"/>
    </source>
</evidence>
<feature type="signal peptide" evidence="2">
    <location>
        <begin position="1"/>
        <end position="23"/>
    </location>
</feature>
<feature type="compositionally biased region" description="Basic residues" evidence="1">
    <location>
        <begin position="75"/>
        <end position="90"/>
    </location>
</feature>
<gene>
    <name evidence="3" type="ORF">K6K41_19640</name>
</gene>
<dbReference type="RefSeq" id="WP_261402082.1">
    <property type="nucleotide sequence ID" value="NZ_CP081869.1"/>
</dbReference>
<organism evidence="3 4">
    <name type="scientific">Chenggangzhangella methanolivorans</name>
    <dbReference type="NCBI Taxonomy" id="1437009"/>
    <lineage>
        <taxon>Bacteria</taxon>
        <taxon>Pseudomonadati</taxon>
        <taxon>Pseudomonadota</taxon>
        <taxon>Alphaproteobacteria</taxon>
        <taxon>Hyphomicrobiales</taxon>
        <taxon>Methylopilaceae</taxon>
        <taxon>Chenggangzhangella</taxon>
    </lineage>
</organism>
<sequence>MTMFKTACAAGAILLASASAAFAGHATARVVPVPGTGGAFVYDGRTPPTCDARDTRLRHFAGDGHPDAHADHAHLGHGHKWAGRNHKGQKTKPPCYARRVSEQTNALMGDRS</sequence>
<evidence type="ECO:0000313" key="4">
    <source>
        <dbReference type="Proteomes" id="UP000825701"/>
    </source>
</evidence>
<feature type="compositionally biased region" description="Basic and acidic residues" evidence="1">
    <location>
        <begin position="61"/>
        <end position="74"/>
    </location>
</feature>
<dbReference type="KEGG" id="cmet:K6K41_19640"/>
<protein>
    <submittedName>
        <fullName evidence="3">Uncharacterized protein</fullName>
    </submittedName>
</protein>
<dbReference type="EMBL" id="CP081869">
    <property type="protein sequence ID" value="QZN99055.1"/>
    <property type="molecule type" value="Genomic_DNA"/>
</dbReference>
<feature type="chain" id="PRO_5038783197" evidence="2">
    <location>
        <begin position="24"/>
        <end position="112"/>
    </location>
</feature>
<reference evidence="3" key="1">
    <citation type="submission" date="2021-08" db="EMBL/GenBank/DDBJ databases">
        <authorList>
            <person name="Zhang H."/>
            <person name="Xu M."/>
            <person name="Yu Z."/>
            <person name="Yang L."/>
            <person name="Cai Y."/>
        </authorList>
    </citation>
    <scope>NUCLEOTIDE SEQUENCE</scope>
    <source>
        <strain evidence="3">CHL1</strain>
    </source>
</reference>
<keyword evidence="2" id="KW-0732">Signal</keyword>
<dbReference type="Proteomes" id="UP000825701">
    <property type="component" value="Chromosome"/>
</dbReference>
<name>A0A9E6ULK2_9HYPH</name>
<accession>A0A9E6ULK2</accession>